<dbReference type="InterPro" id="IPR003598">
    <property type="entry name" value="Ig_sub2"/>
</dbReference>
<dbReference type="GO" id="GO:0007411">
    <property type="term" value="P:axon guidance"/>
    <property type="evidence" value="ECO:0007669"/>
    <property type="project" value="TreeGrafter"/>
</dbReference>
<dbReference type="GO" id="GO:0007420">
    <property type="term" value="P:brain development"/>
    <property type="evidence" value="ECO:0007669"/>
    <property type="project" value="TreeGrafter"/>
</dbReference>
<evidence type="ECO:0000256" key="2">
    <source>
        <dbReference type="ARBA" id="ARBA00023157"/>
    </source>
</evidence>
<evidence type="ECO:0000259" key="3">
    <source>
        <dbReference type="PROSITE" id="PS50835"/>
    </source>
</evidence>
<comment type="caution">
    <text evidence="4">The sequence shown here is derived from an EMBL/GenBank/DDBJ whole genome shotgun (WGS) entry which is preliminary data.</text>
</comment>
<dbReference type="Pfam" id="PF13927">
    <property type="entry name" value="Ig_3"/>
    <property type="match status" value="1"/>
</dbReference>
<dbReference type="Pfam" id="PF07679">
    <property type="entry name" value="I-set"/>
    <property type="match status" value="1"/>
</dbReference>
<dbReference type="CDD" id="cd00096">
    <property type="entry name" value="Ig"/>
    <property type="match status" value="1"/>
</dbReference>
<dbReference type="PANTHER" id="PTHR44170">
    <property type="entry name" value="PROTEIN SIDEKICK"/>
    <property type="match status" value="1"/>
</dbReference>
<dbReference type="SMART" id="SM00409">
    <property type="entry name" value="IG"/>
    <property type="match status" value="3"/>
</dbReference>
<proteinExistence type="predicted"/>
<protein>
    <recommendedName>
        <fullName evidence="3">Ig-like domain-containing protein</fullName>
    </recommendedName>
</protein>
<feature type="domain" description="Ig-like" evidence="3">
    <location>
        <begin position="1"/>
        <end position="85"/>
    </location>
</feature>
<feature type="domain" description="Ig-like" evidence="3">
    <location>
        <begin position="290"/>
        <end position="337"/>
    </location>
</feature>
<reference evidence="4" key="1">
    <citation type="submission" date="2023-07" db="EMBL/GenBank/DDBJ databases">
        <title>Chromosome-level genome assembly of Artemia franciscana.</title>
        <authorList>
            <person name="Jo E."/>
        </authorList>
    </citation>
    <scope>NUCLEOTIDE SEQUENCE</scope>
    <source>
        <tissue evidence="4">Whole body</tissue>
    </source>
</reference>
<sequence>MEGSLSQVSLVLMDELTASRTKVSGLPCWPKPEYRWLKDGLYLEDRNPQHQYIRISDVKRSDAGVYQCEATNPVGTILSESINLTIAYMYPFEHTSESTITVKRGRAAILSLPSIESNPPPVVTWLSDDRTLYGIRYATTPDNKLVVLAVDQRDQKSYRARATNTQLGHEETTGAFHLLVGGGDDTDEEIPEIVVPPQNVETIKGEPSTELACIANYPDIFDIETTWFKDDIPIEETEIQFQFSDSWNRTLDLILAEQSYAGIYKCKVRRKFIKDKYNSASAVVTVLEKPVLVEKVSPETAGDFGRPLSLPCESTGNPTPIVTWYRNGENIANITGH</sequence>
<dbReference type="InterPro" id="IPR036179">
    <property type="entry name" value="Ig-like_dom_sf"/>
</dbReference>
<dbReference type="SMART" id="SM00408">
    <property type="entry name" value="IGc2"/>
    <property type="match status" value="1"/>
</dbReference>
<dbReference type="PROSITE" id="PS50835">
    <property type="entry name" value="IG_LIKE"/>
    <property type="match status" value="3"/>
</dbReference>
<feature type="non-terminal residue" evidence="4">
    <location>
        <position position="337"/>
    </location>
</feature>
<gene>
    <name evidence="4" type="ORF">QYM36_008692</name>
</gene>
<dbReference type="InterPro" id="IPR013098">
    <property type="entry name" value="Ig_I-set"/>
</dbReference>
<organism evidence="4 5">
    <name type="scientific">Artemia franciscana</name>
    <name type="common">Brine shrimp</name>
    <name type="synonym">Artemia sanfranciscana</name>
    <dbReference type="NCBI Taxonomy" id="6661"/>
    <lineage>
        <taxon>Eukaryota</taxon>
        <taxon>Metazoa</taxon>
        <taxon>Ecdysozoa</taxon>
        <taxon>Arthropoda</taxon>
        <taxon>Crustacea</taxon>
        <taxon>Branchiopoda</taxon>
        <taxon>Anostraca</taxon>
        <taxon>Artemiidae</taxon>
        <taxon>Artemia</taxon>
    </lineage>
</organism>
<dbReference type="GO" id="GO:0005886">
    <property type="term" value="C:plasma membrane"/>
    <property type="evidence" value="ECO:0007669"/>
    <property type="project" value="TreeGrafter"/>
</dbReference>
<dbReference type="InterPro" id="IPR003599">
    <property type="entry name" value="Ig_sub"/>
</dbReference>
<accession>A0AA88LAG5</accession>
<evidence type="ECO:0000313" key="5">
    <source>
        <dbReference type="Proteomes" id="UP001187531"/>
    </source>
</evidence>
<dbReference type="Proteomes" id="UP001187531">
    <property type="component" value="Unassembled WGS sequence"/>
</dbReference>
<keyword evidence="2" id="KW-1015">Disulfide bond</keyword>
<dbReference type="GO" id="GO:0098632">
    <property type="term" value="F:cell-cell adhesion mediator activity"/>
    <property type="evidence" value="ECO:0007669"/>
    <property type="project" value="TreeGrafter"/>
</dbReference>
<dbReference type="Gene3D" id="2.60.40.10">
    <property type="entry name" value="Immunoglobulins"/>
    <property type="match status" value="4"/>
</dbReference>
<evidence type="ECO:0000256" key="1">
    <source>
        <dbReference type="ARBA" id="ARBA00022737"/>
    </source>
</evidence>
<keyword evidence="1" id="KW-0677">Repeat</keyword>
<dbReference type="AlphaFoldDB" id="A0AA88LAG5"/>
<dbReference type="EMBL" id="JAVRJZ010000013">
    <property type="protein sequence ID" value="KAK2714210.1"/>
    <property type="molecule type" value="Genomic_DNA"/>
</dbReference>
<name>A0AA88LAG5_ARTSF</name>
<dbReference type="InterPro" id="IPR013783">
    <property type="entry name" value="Ig-like_fold"/>
</dbReference>
<evidence type="ECO:0000313" key="4">
    <source>
        <dbReference type="EMBL" id="KAK2714210.1"/>
    </source>
</evidence>
<dbReference type="InterPro" id="IPR007110">
    <property type="entry name" value="Ig-like_dom"/>
</dbReference>
<keyword evidence="5" id="KW-1185">Reference proteome</keyword>
<feature type="domain" description="Ig-like" evidence="3">
    <location>
        <begin position="191"/>
        <end position="285"/>
    </location>
</feature>
<dbReference type="PANTHER" id="PTHR44170:SF49">
    <property type="entry name" value="PROTEIN SIDEKICK-1 ISOFORM X1"/>
    <property type="match status" value="1"/>
</dbReference>
<dbReference type="SUPFAM" id="SSF48726">
    <property type="entry name" value="Immunoglobulin"/>
    <property type="match status" value="4"/>
</dbReference>
<dbReference type="GO" id="GO:0030424">
    <property type="term" value="C:axon"/>
    <property type="evidence" value="ECO:0007669"/>
    <property type="project" value="TreeGrafter"/>
</dbReference>